<dbReference type="OrthoDB" id="2314915at2"/>
<sequence>MEPTESITRLQKTEGANTFLEQGFITERDEPAMMDKDWCKDFLLQVNDELRLRSLTQRGILEKFNYYMGDGMIIYNPDELTQADAKRKLRYALGFHK</sequence>
<evidence type="ECO:0000313" key="1">
    <source>
        <dbReference type="EMBL" id="KRL43228.1"/>
    </source>
</evidence>
<evidence type="ECO:0000313" key="2">
    <source>
        <dbReference type="Proteomes" id="UP000051790"/>
    </source>
</evidence>
<gene>
    <name evidence="1" type="ORF">FD01_GL001761</name>
</gene>
<dbReference type="EMBL" id="AZEU01000206">
    <property type="protein sequence ID" value="KRL43228.1"/>
    <property type="molecule type" value="Genomic_DNA"/>
</dbReference>
<name>A0A0R1QF77_9LACO</name>
<comment type="caution">
    <text evidence="1">The sequence shown here is derived from an EMBL/GenBank/DDBJ whole genome shotgun (WGS) entry which is preliminary data.</text>
</comment>
<accession>A0A0R1QF77</accession>
<reference evidence="1 2" key="1">
    <citation type="journal article" date="2015" name="Genome Announc.">
        <title>Expanding the biotechnology potential of lactobacilli through comparative genomics of 213 strains and associated genera.</title>
        <authorList>
            <person name="Sun Z."/>
            <person name="Harris H.M."/>
            <person name="McCann A."/>
            <person name="Guo C."/>
            <person name="Argimon S."/>
            <person name="Zhang W."/>
            <person name="Yang X."/>
            <person name="Jeffery I.B."/>
            <person name="Cooney J.C."/>
            <person name="Kagawa T.F."/>
            <person name="Liu W."/>
            <person name="Song Y."/>
            <person name="Salvetti E."/>
            <person name="Wrobel A."/>
            <person name="Rasinkangas P."/>
            <person name="Parkhill J."/>
            <person name="Rea M.C."/>
            <person name="O'Sullivan O."/>
            <person name="Ritari J."/>
            <person name="Douillard F.P."/>
            <person name="Paul Ross R."/>
            <person name="Yang R."/>
            <person name="Briner A.E."/>
            <person name="Felis G.E."/>
            <person name="de Vos W.M."/>
            <person name="Barrangou R."/>
            <person name="Klaenhammer T.R."/>
            <person name="Caufield P.W."/>
            <person name="Cui Y."/>
            <person name="Zhang H."/>
            <person name="O'Toole P.W."/>
        </authorList>
    </citation>
    <scope>NUCLEOTIDE SEQUENCE [LARGE SCALE GENOMIC DNA]</scope>
    <source>
        <strain evidence="1 2">DSM 13343</strain>
    </source>
</reference>
<organism evidence="1 2">
    <name type="scientific">Lacticaseibacillus manihotivorans DSM 13343 = JCM 12514</name>
    <dbReference type="NCBI Taxonomy" id="1423769"/>
    <lineage>
        <taxon>Bacteria</taxon>
        <taxon>Bacillati</taxon>
        <taxon>Bacillota</taxon>
        <taxon>Bacilli</taxon>
        <taxon>Lactobacillales</taxon>
        <taxon>Lactobacillaceae</taxon>
        <taxon>Lacticaseibacillus</taxon>
    </lineage>
</organism>
<proteinExistence type="predicted"/>
<dbReference type="RefSeq" id="WP_056964354.1">
    <property type="nucleotide sequence ID" value="NZ_AZEU01000206.1"/>
</dbReference>
<protein>
    <submittedName>
        <fullName evidence="1">Uncharacterized protein</fullName>
    </submittedName>
</protein>
<dbReference type="Proteomes" id="UP000051790">
    <property type="component" value="Unassembled WGS sequence"/>
</dbReference>
<keyword evidence="2" id="KW-1185">Reference proteome</keyword>
<dbReference type="AlphaFoldDB" id="A0A0R1QF77"/>